<dbReference type="RefSeq" id="WP_052749408.1">
    <property type="nucleotide sequence ID" value="NZ_LAVS01000089.1"/>
</dbReference>
<keyword evidence="2" id="KW-0255">Endonuclease</keyword>
<dbReference type="EMBL" id="RRCF01000001">
    <property type="protein sequence ID" value="RRJ23757.1"/>
    <property type="molecule type" value="Genomic_DNA"/>
</dbReference>
<dbReference type="Proteomes" id="UP000276260">
    <property type="component" value="Unassembled WGS sequence"/>
</dbReference>
<reference evidence="2 3" key="1">
    <citation type="submission" date="2018-11" db="EMBL/GenBank/DDBJ databases">
        <title>Draft genome analysis of Rheinheimera mesophila isolated from an industrial waste site.</title>
        <authorList>
            <person name="Yu Q."/>
            <person name="Qi Y."/>
            <person name="Zhang H."/>
            <person name="Lu Y."/>
            <person name="Pu J."/>
        </authorList>
    </citation>
    <scope>NUCLEOTIDE SEQUENCE [LARGE SCALE GENOMIC DNA]</scope>
    <source>
        <strain evidence="2 3">IITR13</strain>
    </source>
</reference>
<evidence type="ECO:0000259" key="1">
    <source>
        <dbReference type="SMART" id="SM00507"/>
    </source>
</evidence>
<dbReference type="InterPro" id="IPR003615">
    <property type="entry name" value="HNH_nuc"/>
</dbReference>
<dbReference type="OrthoDB" id="9802901at2"/>
<keyword evidence="3" id="KW-1185">Reference proteome</keyword>
<sequence length="162" mass="18394">MAGTKHFTRMHYHVSRGLREIVAPRQTMPNKEWEEIKRSFGEKCAYCGQVASKENRGIVADHVIPATEFGEFVKGNIVPACQTCNDSRGNKCWREFIITKQGSGLADRIAKIEQHLEANPYTAPTPETVLSAQELKKYSQLLEQWDDINAKAKELYNSKHNS</sequence>
<evidence type="ECO:0000313" key="3">
    <source>
        <dbReference type="Proteomes" id="UP000276260"/>
    </source>
</evidence>
<proteinExistence type="predicted"/>
<dbReference type="Pfam" id="PF01844">
    <property type="entry name" value="HNH"/>
    <property type="match status" value="1"/>
</dbReference>
<keyword evidence="2" id="KW-0540">Nuclease</keyword>
<dbReference type="Gene3D" id="1.10.30.50">
    <property type="match status" value="1"/>
</dbReference>
<dbReference type="SMART" id="SM00507">
    <property type="entry name" value="HNHc"/>
    <property type="match status" value="1"/>
</dbReference>
<evidence type="ECO:0000313" key="2">
    <source>
        <dbReference type="EMBL" id="RRJ23757.1"/>
    </source>
</evidence>
<dbReference type="GO" id="GO:0008270">
    <property type="term" value="F:zinc ion binding"/>
    <property type="evidence" value="ECO:0007669"/>
    <property type="project" value="InterPro"/>
</dbReference>
<gene>
    <name evidence="2" type="ORF">EIK76_06785</name>
</gene>
<accession>A0A3P3QRD4</accession>
<name>A0A3P3QRD4_9GAMM</name>
<dbReference type="GO" id="GO:0004519">
    <property type="term" value="F:endonuclease activity"/>
    <property type="evidence" value="ECO:0007669"/>
    <property type="project" value="UniProtKB-KW"/>
</dbReference>
<feature type="domain" description="HNH nuclease" evidence="1">
    <location>
        <begin position="31"/>
        <end position="86"/>
    </location>
</feature>
<dbReference type="CDD" id="cd00085">
    <property type="entry name" value="HNHc"/>
    <property type="match status" value="1"/>
</dbReference>
<keyword evidence="2" id="KW-0378">Hydrolase</keyword>
<protein>
    <submittedName>
        <fullName evidence="2">HNH endonuclease</fullName>
    </submittedName>
</protein>
<dbReference type="AlphaFoldDB" id="A0A3P3QRD4"/>
<organism evidence="2 3">
    <name type="scientific">Rheinheimera mesophila</name>
    <dbReference type="NCBI Taxonomy" id="1547515"/>
    <lineage>
        <taxon>Bacteria</taxon>
        <taxon>Pseudomonadati</taxon>
        <taxon>Pseudomonadota</taxon>
        <taxon>Gammaproteobacteria</taxon>
        <taxon>Chromatiales</taxon>
        <taxon>Chromatiaceae</taxon>
        <taxon>Rheinheimera</taxon>
    </lineage>
</organism>
<dbReference type="InterPro" id="IPR002711">
    <property type="entry name" value="HNH"/>
</dbReference>
<dbReference type="GO" id="GO:0003676">
    <property type="term" value="F:nucleic acid binding"/>
    <property type="evidence" value="ECO:0007669"/>
    <property type="project" value="InterPro"/>
</dbReference>
<comment type="caution">
    <text evidence="2">The sequence shown here is derived from an EMBL/GenBank/DDBJ whole genome shotgun (WGS) entry which is preliminary data.</text>
</comment>